<proteinExistence type="predicted"/>
<evidence type="ECO:0000259" key="1">
    <source>
        <dbReference type="Pfam" id="PF12706"/>
    </source>
</evidence>
<dbReference type="EMBL" id="DXEZ01000204">
    <property type="protein sequence ID" value="HIX54811.1"/>
    <property type="molecule type" value="Genomic_DNA"/>
</dbReference>
<reference evidence="2" key="1">
    <citation type="journal article" date="2021" name="PeerJ">
        <title>Extensive microbial diversity within the chicken gut microbiome revealed by metagenomics and culture.</title>
        <authorList>
            <person name="Gilroy R."/>
            <person name="Ravi A."/>
            <person name="Getino M."/>
            <person name="Pursley I."/>
            <person name="Horton D.L."/>
            <person name="Alikhan N.F."/>
            <person name="Baker D."/>
            <person name="Gharbi K."/>
            <person name="Hall N."/>
            <person name="Watson M."/>
            <person name="Adriaenssens E.M."/>
            <person name="Foster-Nyarko E."/>
            <person name="Jarju S."/>
            <person name="Secka A."/>
            <person name="Antonio M."/>
            <person name="Oren A."/>
            <person name="Chaudhuri R.R."/>
            <person name="La Ragione R."/>
            <person name="Hildebrand F."/>
            <person name="Pallen M.J."/>
        </authorList>
    </citation>
    <scope>NUCLEOTIDE SEQUENCE</scope>
    <source>
        <strain evidence="2">1719</strain>
    </source>
</reference>
<dbReference type="PANTHER" id="PTHR15032:SF4">
    <property type="entry name" value="N-ACYL-PHOSPHATIDYLETHANOLAMINE-HYDROLYZING PHOSPHOLIPASE D"/>
    <property type="match status" value="1"/>
</dbReference>
<dbReference type="GO" id="GO:0008270">
    <property type="term" value="F:zinc ion binding"/>
    <property type="evidence" value="ECO:0007669"/>
    <property type="project" value="InterPro"/>
</dbReference>
<feature type="domain" description="Metallo-beta-lactamase" evidence="1">
    <location>
        <begin position="112"/>
        <end position="306"/>
    </location>
</feature>
<dbReference type="PANTHER" id="PTHR15032">
    <property type="entry name" value="N-ACYL-PHOSPHATIDYLETHANOLAMINE-HYDROLYZING PHOSPHOLIPASE D"/>
    <property type="match status" value="1"/>
</dbReference>
<dbReference type="AlphaFoldDB" id="A0A9D1W963"/>
<dbReference type="Pfam" id="PF12706">
    <property type="entry name" value="Lactamase_B_2"/>
    <property type="match status" value="1"/>
</dbReference>
<organism evidence="2 3">
    <name type="scientific">Candidatus Sphingobacterium stercoripullorum</name>
    <dbReference type="NCBI Taxonomy" id="2838759"/>
    <lineage>
        <taxon>Bacteria</taxon>
        <taxon>Pseudomonadati</taxon>
        <taxon>Bacteroidota</taxon>
        <taxon>Sphingobacteriia</taxon>
        <taxon>Sphingobacteriales</taxon>
        <taxon>Sphingobacteriaceae</taxon>
        <taxon>Sphingobacterium</taxon>
    </lineage>
</organism>
<dbReference type="InterPro" id="IPR001279">
    <property type="entry name" value="Metallo-B-lactamas"/>
</dbReference>
<name>A0A9D1W963_9SPHI</name>
<gene>
    <name evidence="2" type="ORF">H9853_07275</name>
</gene>
<accession>A0A9D1W963</accession>
<protein>
    <submittedName>
        <fullName evidence="2">MBL fold metallo-hydrolase</fullName>
    </submittedName>
</protein>
<dbReference type="Proteomes" id="UP000824156">
    <property type="component" value="Unassembled WGS sequence"/>
</dbReference>
<dbReference type="InterPro" id="IPR036866">
    <property type="entry name" value="RibonucZ/Hydroxyglut_hydro"/>
</dbReference>
<dbReference type="SUPFAM" id="SSF56281">
    <property type="entry name" value="Metallo-hydrolase/oxidoreductase"/>
    <property type="match status" value="1"/>
</dbReference>
<dbReference type="InterPro" id="IPR024884">
    <property type="entry name" value="NAPE-PLD"/>
</dbReference>
<comment type="caution">
    <text evidence="2">The sequence shown here is derived from an EMBL/GenBank/DDBJ whole genome shotgun (WGS) entry which is preliminary data.</text>
</comment>
<sequence>MLYFLALILLIVIGGYLFLHSKPFGKNPDPQEISSPNFFNGEFKNQSPTQLLKDSKERWSVLKKTFTDKHPNNRPLKPIASVKTNIKELPADKDLLIWFGHSSLYLQVNAQKILIDPVLYSASPIKFFNKSFQSTHLYKAEDFPEIDYIILTHDHWDHLDYHTIRRLHKTTKHFICPIGVGSHLKHWGVSSSKITEVDWYDKINAENGLKITALPARHFSGRGLKSNPTLWASYMLESSYGNIYLSGDTGYDKHFKEIKSMFPEISLAVLENGQYNEDWKDIHMMPDDLVQTIDDLQPNLVLTIHHSKYALARHAWYEPLEFISAFATKKNVKLLAPKIGEKVALNGQIPTLELWWKNTAE</sequence>
<dbReference type="GO" id="GO:0005737">
    <property type="term" value="C:cytoplasm"/>
    <property type="evidence" value="ECO:0007669"/>
    <property type="project" value="TreeGrafter"/>
</dbReference>
<dbReference type="GO" id="GO:0070290">
    <property type="term" value="F:N-acylphosphatidylethanolamine-specific phospholipase D activity"/>
    <property type="evidence" value="ECO:0007669"/>
    <property type="project" value="InterPro"/>
</dbReference>
<evidence type="ECO:0000313" key="3">
    <source>
        <dbReference type="Proteomes" id="UP000824156"/>
    </source>
</evidence>
<evidence type="ECO:0000313" key="2">
    <source>
        <dbReference type="EMBL" id="HIX54811.1"/>
    </source>
</evidence>
<reference evidence="2" key="2">
    <citation type="submission" date="2021-04" db="EMBL/GenBank/DDBJ databases">
        <authorList>
            <person name="Gilroy R."/>
        </authorList>
    </citation>
    <scope>NUCLEOTIDE SEQUENCE</scope>
    <source>
        <strain evidence="2">1719</strain>
    </source>
</reference>
<dbReference type="Gene3D" id="3.60.15.10">
    <property type="entry name" value="Ribonuclease Z/Hydroxyacylglutathione hydrolase-like"/>
    <property type="match status" value="1"/>
</dbReference>
<dbReference type="PIRSF" id="PIRSF038896">
    <property type="entry name" value="NAPE-PLD"/>
    <property type="match status" value="1"/>
</dbReference>